<dbReference type="Gene3D" id="1.10.510.10">
    <property type="entry name" value="Transferase(Phosphotransferase) domain 1"/>
    <property type="match status" value="1"/>
</dbReference>
<dbReference type="InterPro" id="IPR017441">
    <property type="entry name" value="Protein_kinase_ATP_BS"/>
</dbReference>
<keyword evidence="5" id="KW-0418">Kinase</keyword>
<dbReference type="InterPro" id="IPR000719">
    <property type="entry name" value="Prot_kinase_dom"/>
</dbReference>
<dbReference type="InterPro" id="IPR008271">
    <property type="entry name" value="Ser/Thr_kinase_AS"/>
</dbReference>
<dbReference type="EC" id="2.7.11.1" evidence="1"/>
<dbReference type="EMBL" id="LT554414">
    <property type="protein sequence ID" value="SAM04618.1"/>
    <property type="molecule type" value="Genomic_DNA"/>
</dbReference>
<accession>A0A168QG54</accession>
<feature type="region of interest" description="Disordered" evidence="11">
    <location>
        <begin position="1"/>
        <end position="20"/>
    </location>
</feature>
<dbReference type="OMA" id="THHIHKH"/>
<sequence length="453" mass="51916">MDSDSDYSDCHSIYSDDDEEGLDDYKQGGYHRVLIGDTLQDGRYKIQLKLGWGHFSTVWLAYDSKLERHCAVKIVKSARRFTQGAKEEISLLEKIHSTNIDSPGYQHVAQLLDHFEHEGVNGTHVCMVFEVLGESLLSLIKRFKYRGIPTAMVKKVADQVLLGLDYLHRECGIIHTDLKPENVLVYVPNVETLLQDRFHIHGAETKPTSDEGDKTSTAATSEPSILEQVDTKGLTKNQKKKLKKKLKKKIQHRRKTESTGNRENKDGIVMSSVLDFTAGDQDVNAYENIVVKIADLGNACWMKDECNHLIQTREYRSPEVILGANWTEKADLWSLACMLFELMTGEFLFDPRPSSKYSKDDDHIAQMVELMGDTLPPRLKHDCEFSHEFFNKDGNMLHIKKLRYRNLHDVLEETYRGEDKLDLLTQFLTPMLQLDDEKRASAASIMNHPWLQD</sequence>
<feature type="compositionally biased region" description="Basic and acidic residues" evidence="11">
    <location>
        <begin position="203"/>
        <end position="214"/>
    </location>
</feature>
<dbReference type="PROSITE" id="PS00107">
    <property type="entry name" value="PROTEIN_KINASE_ATP"/>
    <property type="match status" value="1"/>
</dbReference>
<keyword evidence="4 9" id="KW-0547">Nucleotide-binding</keyword>
<dbReference type="Gene3D" id="3.30.200.20">
    <property type="entry name" value="Phosphorylase Kinase, domain 1"/>
    <property type="match status" value="1"/>
</dbReference>
<dbReference type="GO" id="GO:0004674">
    <property type="term" value="F:protein serine/threonine kinase activity"/>
    <property type="evidence" value="ECO:0007669"/>
    <property type="project" value="UniProtKB-KW"/>
</dbReference>
<evidence type="ECO:0000256" key="2">
    <source>
        <dbReference type="ARBA" id="ARBA00022527"/>
    </source>
</evidence>
<organism evidence="13">
    <name type="scientific">Absidia glauca</name>
    <name type="common">Pin mould</name>
    <dbReference type="NCBI Taxonomy" id="4829"/>
    <lineage>
        <taxon>Eukaryota</taxon>
        <taxon>Fungi</taxon>
        <taxon>Fungi incertae sedis</taxon>
        <taxon>Mucoromycota</taxon>
        <taxon>Mucoromycotina</taxon>
        <taxon>Mucoromycetes</taxon>
        <taxon>Mucorales</taxon>
        <taxon>Cunninghamellaceae</taxon>
        <taxon>Absidia</taxon>
    </lineage>
</organism>
<dbReference type="AlphaFoldDB" id="A0A168QG54"/>
<dbReference type="InterPro" id="IPR051334">
    <property type="entry name" value="SRPK"/>
</dbReference>
<feature type="compositionally biased region" description="Basic residues" evidence="11">
    <location>
        <begin position="237"/>
        <end position="255"/>
    </location>
</feature>
<dbReference type="Proteomes" id="UP000078561">
    <property type="component" value="Unassembled WGS sequence"/>
</dbReference>
<dbReference type="GO" id="GO:0005737">
    <property type="term" value="C:cytoplasm"/>
    <property type="evidence" value="ECO:0007669"/>
    <property type="project" value="TreeGrafter"/>
</dbReference>
<evidence type="ECO:0000313" key="13">
    <source>
        <dbReference type="EMBL" id="SAM04618.1"/>
    </source>
</evidence>
<keyword evidence="2 10" id="KW-0723">Serine/threonine-protein kinase</keyword>
<keyword evidence="3" id="KW-0808">Transferase</keyword>
<reference evidence="13" key="1">
    <citation type="submission" date="2016-04" db="EMBL/GenBank/DDBJ databases">
        <authorList>
            <person name="Evans L.H."/>
            <person name="Alamgir A."/>
            <person name="Owens N."/>
            <person name="Weber N.D."/>
            <person name="Virtaneva K."/>
            <person name="Barbian K."/>
            <person name="Babar A."/>
            <person name="Rosenke K."/>
        </authorList>
    </citation>
    <scope>NUCLEOTIDE SEQUENCE [LARGE SCALE GENOMIC DNA]</scope>
    <source>
        <strain evidence="13">CBS 101.48</strain>
    </source>
</reference>
<comment type="similarity">
    <text evidence="10">Belongs to the protein kinase superfamily.</text>
</comment>
<dbReference type="PROSITE" id="PS50011">
    <property type="entry name" value="PROTEIN_KINASE_DOM"/>
    <property type="match status" value="1"/>
</dbReference>
<dbReference type="PANTHER" id="PTHR47634:SF9">
    <property type="entry name" value="PROTEIN KINASE DOMAIN-CONTAINING PROTEIN-RELATED"/>
    <property type="match status" value="1"/>
</dbReference>
<feature type="binding site" evidence="9">
    <location>
        <position position="73"/>
    </location>
    <ligand>
        <name>ATP</name>
        <dbReference type="ChEBI" id="CHEBI:30616"/>
    </ligand>
</feature>
<evidence type="ECO:0000256" key="1">
    <source>
        <dbReference type="ARBA" id="ARBA00012513"/>
    </source>
</evidence>
<dbReference type="SUPFAM" id="SSF56112">
    <property type="entry name" value="Protein kinase-like (PK-like)"/>
    <property type="match status" value="1"/>
</dbReference>
<evidence type="ECO:0000313" key="14">
    <source>
        <dbReference type="Proteomes" id="UP000078561"/>
    </source>
</evidence>
<dbReference type="FunFam" id="1.10.510.10:FF:000275">
    <property type="entry name" value="SRSF protein kinase 2 isoform X3"/>
    <property type="match status" value="1"/>
</dbReference>
<keyword evidence="14" id="KW-1185">Reference proteome</keyword>
<dbReference type="GO" id="GO:0050684">
    <property type="term" value="P:regulation of mRNA processing"/>
    <property type="evidence" value="ECO:0007669"/>
    <property type="project" value="TreeGrafter"/>
</dbReference>
<evidence type="ECO:0000256" key="4">
    <source>
        <dbReference type="ARBA" id="ARBA00022741"/>
    </source>
</evidence>
<evidence type="ECO:0000259" key="12">
    <source>
        <dbReference type="PROSITE" id="PS50011"/>
    </source>
</evidence>
<dbReference type="PROSITE" id="PS00108">
    <property type="entry name" value="PROTEIN_KINASE_ST"/>
    <property type="match status" value="1"/>
</dbReference>
<dbReference type="Pfam" id="PF00069">
    <property type="entry name" value="Pkinase"/>
    <property type="match status" value="2"/>
</dbReference>
<keyword evidence="6 9" id="KW-0067">ATP-binding</keyword>
<evidence type="ECO:0000256" key="10">
    <source>
        <dbReference type="RuleBase" id="RU000304"/>
    </source>
</evidence>
<evidence type="ECO:0000256" key="6">
    <source>
        <dbReference type="ARBA" id="ARBA00022840"/>
    </source>
</evidence>
<evidence type="ECO:0000256" key="9">
    <source>
        <dbReference type="PROSITE-ProRule" id="PRU10141"/>
    </source>
</evidence>
<feature type="domain" description="Protein kinase" evidence="12">
    <location>
        <begin position="44"/>
        <end position="451"/>
    </location>
</feature>
<evidence type="ECO:0000256" key="3">
    <source>
        <dbReference type="ARBA" id="ARBA00022679"/>
    </source>
</evidence>
<evidence type="ECO:0000256" key="8">
    <source>
        <dbReference type="ARBA" id="ARBA00048679"/>
    </source>
</evidence>
<comment type="catalytic activity">
    <reaction evidence="8">
        <text>L-seryl-[protein] + ATP = O-phospho-L-seryl-[protein] + ADP + H(+)</text>
        <dbReference type="Rhea" id="RHEA:17989"/>
        <dbReference type="Rhea" id="RHEA-COMP:9863"/>
        <dbReference type="Rhea" id="RHEA-COMP:11604"/>
        <dbReference type="ChEBI" id="CHEBI:15378"/>
        <dbReference type="ChEBI" id="CHEBI:29999"/>
        <dbReference type="ChEBI" id="CHEBI:30616"/>
        <dbReference type="ChEBI" id="CHEBI:83421"/>
        <dbReference type="ChEBI" id="CHEBI:456216"/>
        <dbReference type="EC" id="2.7.11.1"/>
    </reaction>
</comment>
<evidence type="ECO:0000256" key="11">
    <source>
        <dbReference type="SAM" id="MobiDB-lite"/>
    </source>
</evidence>
<gene>
    <name evidence="13" type="primary">ABSGL_10484.1 scaffold 12026</name>
</gene>
<dbReference type="GO" id="GO:0005634">
    <property type="term" value="C:nucleus"/>
    <property type="evidence" value="ECO:0007669"/>
    <property type="project" value="TreeGrafter"/>
</dbReference>
<evidence type="ECO:0000256" key="7">
    <source>
        <dbReference type="ARBA" id="ARBA00047899"/>
    </source>
</evidence>
<dbReference type="OrthoDB" id="2649at2759"/>
<dbReference type="GO" id="GO:0000245">
    <property type="term" value="P:spliceosomal complex assembly"/>
    <property type="evidence" value="ECO:0007669"/>
    <property type="project" value="TreeGrafter"/>
</dbReference>
<dbReference type="SMART" id="SM00220">
    <property type="entry name" value="S_TKc"/>
    <property type="match status" value="1"/>
</dbReference>
<name>A0A168QG54_ABSGL</name>
<protein>
    <recommendedName>
        <fullName evidence="1">non-specific serine/threonine protein kinase</fullName>
        <ecNumber evidence="1">2.7.11.1</ecNumber>
    </recommendedName>
</protein>
<evidence type="ECO:0000256" key="5">
    <source>
        <dbReference type="ARBA" id="ARBA00022777"/>
    </source>
</evidence>
<comment type="catalytic activity">
    <reaction evidence="7">
        <text>L-threonyl-[protein] + ATP = O-phospho-L-threonyl-[protein] + ADP + H(+)</text>
        <dbReference type="Rhea" id="RHEA:46608"/>
        <dbReference type="Rhea" id="RHEA-COMP:11060"/>
        <dbReference type="Rhea" id="RHEA-COMP:11605"/>
        <dbReference type="ChEBI" id="CHEBI:15378"/>
        <dbReference type="ChEBI" id="CHEBI:30013"/>
        <dbReference type="ChEBI" id="CHEBI:30616"/>
        <dbReference type="ChEBI" id="CHEBI:61977"/>
        <dbReference type="ChEBI" id="CHEBI:456216"/>
        <dbReference type="EC" id="2.7.11.1"/>
    </reaction>
</comment>
<dbReference type="InParanoid" id="A0A168QG54"/>
<proteinExistence type="inferred from homology"/>
<feature type="region of interest" description="Disordered" evidence="11">
    <location>
        <begin position="203"/>
        <end position="264"/>
    </location>
</feature>
<dbReference type="STRING" id="4829.A0A168QG54"/>
<dbReference type="InterPro" id="IPR011009">
    <property type="entry name" value="Kinase-like_dom_sf"/>
</dbReference>
<dbReference type="GO" id="GO:0005524">
    <property type="term" value="F:ATP binding"/>
    <property type="evidence" value="ECO:0007669"/>
    <property type="project" value="UniProtKB-UniRule"/>
</dbReference>
<dbReference type="PANTHER" id="PTHR47634">
    <property type="entry name" value="PROTEIN KINASE DOMAIN-CONTAINING PROTEIN-RELATED"/>
    <property type="match status" value="1"/>
</dbReference>